<dbReference type="AlphaFoldDB" id="A0AAE0L208"/>
<keyword evidence="2" id="KW-1185">Reference proteome</keyword>
<dbReference type="EMBL" id="LGRX02011563">
    <property type="protein sequence ID" value="KAK3268820.1"/>
    <property type="molecule type" value="Genomic_DNA"/>
</dbReference>
<gene>
    <name evidence="1" type="ORF">CYMTET_22698</name>
</gene>
<accession>A0AAE0L208</accession>
<comment type="caution">
    <text evidence="1">The sequence shown here is derived from an EMBL/GenBank/DDBJ whole genome shotgun (WGS) entry which is preliminary data.</text>
</comment>
<dbReference type="SUPFAM" id="SSF48371">
    <property type="entry name" value="ARM repeat"/>
    <property type="match status" value="1"/>
</dbReference>
<name>A0AAE0L208_9CHLO</name>
<sequence length="169" mass="18135">MLTDDRLALAVMAMREHVNNEGIAEAGLGLLQIMALTDEGQASLLEHNAVQVAVAAMRDHPDQETICDTGLGFMQIVTSGSVEGCGAALAQDIIPLVSDMLTHYVHNSGIQEGGLGLLRNLIDRGYGPNDQALRATLQRDAYEMAMNALRVFPDHEGVQEVGLQLLQVS</sequence>
<proteinExistence type="predicted"/>
<organism evidence="1 2">
    <name type="scientific">Cymbomonas tetramitiformis</name>
    <dbReference type="NCBI Taxonomy" id="36881"/>
    <lineage>
        <taxon>Eukaryota</taxon>
        <taxon>Viridiplantae</taxon>
        <taxon>Chlorophyta</taxon>
        <taxon>Pyramimonadophyceae</taxon>
        <taxon>Pyramimonadales</taxon>
        <taxon>Pyramimonadaceae</taxon>
        <taxon>Cymbomonas</taxon>
    </lineage>
</organism>
<protein>
    <submittedName>
        <fullName evidence="1">Uncharacterized protein</fullName>
    </submittedName>
</protein>
<dbReference type="InterPro" id="IPR016024">
    <property type="entry name" value="ARM-type_fold"/>
</dbReference>
<reference evidence="1 2" key="1">
    <citation type="journal article" date="2015" name="Genome Biol. Evol.">
        <title>Comparative Genomics of a Bacterivorous Green Alga Reveals Evolutionary Causalities and Consequences of Phago-Mixotrophic Mode of Nutrition.</title>
        <authorList>
            <person name="Burns J.A."/>
            <person name="Paasch A."/>
            <person name="Narechania A."/>
            <person name="Kim E."/>
        </authorList>
    </citation>
    <scope>NUCLEOTIDE SEQUENCE [LARGE SCALE GENOMIC DNA]</scope>
    <source>
        <strain evidence="1 2">PLY_AMNH</strain>
    </source>
</reference>
<dbReference type="Proteomes" id="UP001190700">
    <property type="component" value="Unassembled WGS sequence"/>
</dbReference>
<evidence type="ECO:0000313" key="1">
    <source>
        <dbReference type="EMBL" id="KAK3268820.1"/>
    </source>
</evidence>
<evidence type="ECO:0000313" key="2">
    <source>
        <dbReference type="Proteomes" id="UP001190700"/>
    </source>
</evidence>
<dbReference type="InterPro" id="IPR011989">
    <property type="entry name" value="ARM-like"/>
</dbReference>
<dbReference type="Gene3D" id="1.25.10.10">
    <property type="entry name" value="Leucine-rich Repeat Variant"/>
    <property type="match status" value="1"/>
</dbReference>